<dbReference type="Proteomes" id="UP001152795">
    <property type="component" value="Unassembled WGS sequence"/>
</dbReference>
<dbReference type="SUPFAM" id="SSF56496">
    <property type="entry name" value="Fibrinogen C-terminal domain-like"/>
    <property type="match status" value="1"/>
</dbReference>
<dbReference type="InterPro" id="IPR036056">
    <property type="entry name" value="Fibrinogen-like_C"/>
</dbReference>
<dbReference type="EMBL" id="CACRXK020011513">
    <property type="protein sequence ID" value="CAB4021589.1"/>
    <property type="molecule type" value="Genomic_DNA"/>
</dbReference>
<dbReference type="NCBIfam" id="NF040941">
    <property type="entry name" value="GGGWT_bact"/>
    <property type="match status" value="1"/>
</dbReference>
<keyword evidence="1" id="KW-1015">Disulfide bond</keyword>
<keyword evidence="3" id="KW-1185">Reference proteome</keyword>
<evidence type="ECO:0000313" key="2">
    <source>
        <dbReference type="EMBL" id="CAB4021589.1"/>
    </source>
</evidence>
<dbReference type="Pfam" id="PF00147">
    <property type="entry name" value="Fibrinogen_C"/>
    <property type="match status" value="1"/>
</dbReference>
<gene>
    <name evidence="2" type="ORF">PACLA_8A021192</name>
</gene>
<dbReference type="CDD" id="cd00087">
    <property type="entry name" value="FReD"/>
    <property type="match status" value="1"/>
</dbReference>
<evidence type="ECO:0000256" key="1">
    <source>
        <dbReference type="ARBA" id="ARBA00023157"/>
    </source>
</evidence>
<proteinExistence type="predicted"/>
<organism evidence="2 3">
    <name type="scientific">Paramuricea clavata</name>
    <name type="common">Red gorgonian</name>
    <name type="synonym">Violescent sea-whip</name>
    <dbReference type="NCBI Taxonomy" id="317549"/>
    <lineage>
        <taxon>Eukaryota</taxon>
        <taxon>Metazoa</taxon>
        <taxon>Cnidaria</taxon>
        <taxon>Anthozoa</taxon>
        <taxon>Octocorallia</taxon>
        <taxon>Malacalcyonacea</taxon>
        <taxon>Plexauridae</taxon>
        <taxon>Paramuricea</taxon>
    </lineage>
</organism>
<dbReference type="SUPFAM" id="SSF57414">
    <property type="entry name" value="Hairpin loop containing domain-like"/>
    <property type="match status" value="1"/>
</dbReference>
<dbReference type="Pfam" id="PF00024">
    <property type="entry name" value="PAN_1"/>
    <property type="match status" value="1"/>
</dbReference>
<reference evidence="2" key="1">
    <citation type="submission" date="2020-04" db="EMBL/GenBank/DDBJ databases">
        <authorList>
            <person name="Alioto T."/>
            <person name="Alioto T."/>
            <person name="Gomez Garrido J."/>
        </authorList>
    </citation>
    <scope>NUCLEOTIDE SEQUENCE</scope>
    <source>
        <strain evidence="2">A484AB</strain>
    </source>
</reference>
<protein>
    <submittedName>
        <fullName evidence="2">Uncharacterized protein</fullName>
    </submittedName>
</protein>
<dbReference type="InterPro" id="IPR003609">
    <property type="entry name" value="Pan_app"/>
</dbReference>
<sequence>MNKVEVSVMNSARILFLHLLLLYTKTCSSLHSSALFKLSMSGHRLCDHVISEHNTLNFLECSLYCLRKPSHCKSINYKARKHQHPSNNCQLNNATKTTHPQNLLPDKNYDYYQPLMEKIIEKNRKSIEQQEQVEGPVNYAKSCDDLYKSGKTTTGMYTIDPDGLGAFPVRCDMETTSGRGWTIFQRRVDGSEDFYRGWTDYKTGFGNLSGEFWLGLDKIHRLSASGQNVLRVDLESFENETAYAVYESFSVGNESEAYILNVGNYSGTAGDSLRLNNGMKFTTIDVDNDVNGNNNCATNKKSGWWFEGSQKCSYADLNGKYLGGAHNQGMKGVFWFGFTGENYSLKSSEMK</sequence>
<dbReference type="InterPro" id="IPR002181">
    <property type="entry name" value="Fibrinogen_a/b/g_C_dom"/>
</dbReference>
<dbReference type="InterPro" id="IPR050373">
    <property type="entry name" value="Fibrinogen_C-term_domain"/>
</dbReference>
<dbReference type="Gene3D" id="3.50.4.10">
    <property type="entry name" value="Hepatocyte Growth Factor"/>
    <property type="match status" value="1"/>
</dbReference>
<dbReference type="AlphaFoldDB" id="A0A7D9KXC3"/>
<dbReference type="PANTHER" id="PTHR19143">
    <property type="entry name" value="FIBRINOGEN/TENASCIN/ANGIOPOEITIN"/>
    <property type="match status" value="1"/>
</dbReference>
<dbReference type="OrthoDB" id="7735550at2759"/>
<accession>A0A7D9KXC3</accession>
<dbReference type="GO" id="GO:0005615">
    <property type="term" value="C:extracellular space"/>
    <property type="evidence" value="ECO:0007669"/>
    <property type="project" value="TreeGrafter"/>
</dbReference>
<feature type="non-terminal residue" evidence="2">
    <location>
        <position position="351"/>
    </location>
</feature>
<dbReference type="InterPro" id="IPR014716">
    <property type="entry name" value="Fibrinogen_a/b/g_C_1"/>
</dbReference>
<dbReference type="SMART" id="SM00186">
    <property type="entry name" value="FBG"/>
    <property type="match status" value="1"/>
</dbReference>
<comment type="caution">
    <text evidence="2">The sequence shown here is derived from an EMBL/GenBank/DDBJ whole genome shotgun (WGS) entry which is preliminary data.</text>
</comment>
<dbReference type="PROSITE" id="PS51406">
    <property type="entry name" value="FIBRINOGEN_C_2"/>
    <property type="match status" value="1"/>
</dbReference>
<dbReference type="PROSITE" id="PS50948">
    <property type="entry name" value="PAN"/>
    <property type="match status" value="1"/>
</dbReference>
<dbReference type="FunFam" id="3.90.215.10:FF:000001">
    <property type="entry name" value="Tenascin isoform 1"/>
    <property type="match status" value="1"/>
</dbReference>
<name>A0A7D9KXC3_PARCT</name>
<dbReference type="SMART" id="SM00473">
    <property type="entry name" value="PAN_AP"/>
    <property type="match status" value="1"/>
</dbReference>
<dbReference type="Gene3D" id="3.90.215.10">
    <property type="entry name" value="Gamma Fibrinogen, chain A, domain 1"/>
    <property type="match status" value="1"/>
</dbReference>
<evidence type="ECO:0000313" key="3">
    <source>
        <dbReference type="Proteomes" id="UP001152795"/>
    </source>
</evidence>